<organism evidence="2 3">
    <name type="scientific">Colletotrichum scovillei</name>
    <dbReference type="NCBI Taxonomy" id="1209932"/>
    <lineage>
        <taxon>Eukaryota</taxon>
        <taxon>Fungi</taxon>
        <taxon>Dikarya</taxon>
        <taxon>Ascomycota</taxon>
        <taxon>Pezizomycotina</taxon>
        <taxon>Sordariomycetes</taxon>
        <taxon>Hypocreomycetidae</taxon>
        <taxon>Glomerellales</taxon>
        <taxon>Glomerellaceae</taxon>
        <taxon>Colletotrichum</taxon>
        <taxon>Colletotrichum acutatum species complex</taxon>
    </lineage>
</organism>
<dbReference type="AlphaFoldDB" id="A0A9P7UD45"/>
<reference evidence="2" key="1">
    <citation type="submission" date="2021-05" db="EMBL/GenBank/DDBJ databases">
        <title>Comparative genomics of three Colletotrichum scovillei strains and genetic complementation revealed genes involved fungal growth and virulence on chili pepper.</title>
        <authorList>
            <person name="Hsieh D.-K."/>
            <person name="Chuang S.-C."/>
            <person name="Chen C.-Y."/>
            <person name="Chao Y.-T."/>
            <person name="Lu M.-Y.J."/>
            <person name="Lee M.-H."/>
            <person name="Shih M.-C."/>
        </authorList>
    </citation>
    <scope>NUCLEOTIDE SEQUENCE</scope>
    <source>
        <strain evidence="2">Coll-153</strain>
    </source>
</reference>
<sequence length="101" mass="11169">MHVGYSYGYGALHAISHDIRPPTPPGWTLYESDTVPKAPKNRPEPSWGSSVASPNQAEWNTEPLAQRSESNIRHHTSAHQVGNLGFQCSTHMEFMVSQVAN</sequence>
<evidence type="ECO:0000313" key="2">
    <source>
        <dbReference type="EMBL" id="KAG7051649.1"/>
    </source>
</evidence>
<name>A0A9P7UD45_9PEZI</name>
<comment type="caution">
    <text evidence="2">The sequence shown here is derived from an EMBL/GenBank/DDBJ whole genome shotgun (WGS) entry which is preliminary data.</text>
</comment>
<evidence type="ECO:0000313" key="3">
    <source>
        <dbReference type="Proteomes" id="UP000699042"/>
    </source>
</evidence>
<dbReference type="Proteomes" id="UP000699042">
    <property type="component" value="Unassembled WGS sequence"/>
</dbReference>
<protein>
    <submittedName>
        <fullName evidence="2">Uncharacterized protein</fullName>
    </submittedName>
</protein>
<feature type="region of interest" description="Disordered" evidence="1">
    <location>
        <begin position="22"/>
        <end position="76"/>
    </location>
</feature>
<gene>
    <name evidence="2" type="ORF">JMJ77_002267</name>
</gene>
<accession>A0A9P7UD45</accession>
<feature type="compositionally biased region" description="Polar residues" evidence="1">
    <location>
        <begin position="47"/>
        <end position="59"/>
    </location>
</feature>
<evidence type="ECO:0000256" key="1">
    <source>
        <dbReference type="SAM" id="MobiDB-lite"/>
    </source>
</evidence>
<keyword evidence="3" id="KW-1185">Reference proteome</keyword>
<dbReference type="EMBL" id="JAESDN010000004">
    <property type="protein sequence ID" value="KAG7051649.1"/>
    <property type="molecule type" value="Genomic_DNA"/>
</dbReference>
<proteinExistence type="predicted"/>